<protein>
    <submittedName>
        <fullName evidence="5">Nucleotide-diphospho-sugar transferase</fullName>
    </submittedName>
</protein>
<dbReference type="Pfam" id="PF01793">
    <property type="entry name" value="Glyco_transf_15"/>
    <property type="match status" value="1"/>
</dbReference>
<dbReference type="EMBL" id="MCGE01000015">
    <property type="protein sequence ID" value="ORZ14069.1"/>
    <property type="molecule type" value="Genomic_DNA"/>
</dbReference>
<comment type="caution">
    <text evidence="5">The sequence shown here is derived from an EMBL/GenBank/DDBJ whole genome shotgun (WGS) entry which is preliminary data.</text>
</comment>
<dbReference type="PIRSF" id="PIRSF018153">
    <property type="entry name" value="Glyco_trans_15"/>
    <property type="match status" value="1"/>
</dbReference>
<keyword evidence="4" id="KW-0472">Membrane</keyword>
<evidence type="ECO:0000256" key="4">
    <source>
        <dbReference type="SAM" id="Phobius"/>
    </source>
</evidence>
<feature type="transmembrane region" description="Helical" evidence="4">
    <location>
        <begin position="16"/>
        <end position="35"/>
    </location>
</feature>
<keyword evidence="2 5" id="KW-0808">Transferase</keyword>
<name>A0A1X2ICP4_9FUNG</name>
<dbReference type="OrthoDB" id="439943at2759"/>
<organism evidence="5 6">
    <name type="scientific">Absidia repens</name>
    <dbReference type="NCBI Taxonomy" id="90262"/>
    <lineage>
        <taxon>Eukaryota</taxon>
        <taxon>Fungi</taxon>
        <taxon>Fungi incertae sedis</taxon>
        <taxon>Mucoromycota</taxon>
        <taxon>Mucoromycotina</taxon>
        <taxon>Mucoromycetes</taxon>
        <taxon>Mucorales</taxon>
        <taxon>Cunninghamellaceae</taxon>
        <taxon>Absidia</taxon>
    </lineage>
</organism>
<dbReference type="SUPFAM" id="SSF53448">
    <property type="entry name" value="Nucleotide-diphospho-sugar transferases"/>
    <property type="match status" value="1"/>
</dbReference>
<evidence type="ECO:0000256" key="2">
    <source>
        <dbReference type="ARBA" id="ARBA00022679"/>
    </source>
</evidence>
<dbReference type="FunFam" id="3.90.550.10:FF:000051">
    <property type="entry name" value="Alpha-1,2-mannosyltransferase (Ktr4)"/>
    <property type="match status" value="1"/>
</dbReference>
<keyword evidence="4" id="KW-0812">Transmembrane</keyword>
<feature type="active site" description="Nucleophile" evidence="3">
    <location>
        <position position="279"/>
    </location>
</feature>
<dbReference type="GO" id="GO:0016020">
    <property type="term" value="C:membrane"/>
    <property type="evidence" value="ECO:0007669"/>
    <property type="project" value="InterPro"/>
</dbReference>
<dbReference type="Proteomes" id="UP000193560">
    <property type="component" value="Unassembled WGS sequence"/>
</dbReference>
<dbReference type="STRING" id="90262.A0A1X2ICP4"/>
<evidence type="ECO:0000256" key="1">
    <source>
        <dbReference type="ARBA" id="ARBA00007677"/>
    </source>
</evidence>
<reference evidence="5 6" key="1">
    <citation type="submission" date="2016-07" db="EMBL/GenBank/DDBJ databases">
        <title>Pervasive Adenine N6-methylation of Active Genes in Fungi.</title>
        <authorList>
            <consortium name="DOE Joint Genome Institute"/>
            <person name="Mondo S.J."/>
            <person name="Dannebaum R.O."/>
            <person name="Kuo R.C."/>
            <person name="Labutti K."/>
            <person name="Haridas S."/>
            <person name="Kuo A."/>
            <person name="Salamov A."/>
            <person name="Ahrendt S.R."/>
            <person name="Lipzen A."/>
            <person name="Sullivan W."/>
            <person name="Andreopoulos W.B."/>
            <person name="Clum A."/>
            <person name="Lindquist E."/>
            <person name="Daum C."/>
            <person name="Ramamoorthy G.K."/>
            <person name="Gryganskyi A."/>
            <person name="Culley D."/>
            <person name="Magnuson J.K."/>
            <person name="James T.Y."/>
            <person name="O'Malley M.A."/>
            <person name="Stajich J.E."/>
            <person name="Spatafora J.W."/>
            <person name="Visel A."/>
            <person name="Grigoriev I.V."/>
        </authorList>
    </citation>
    <scope>NUCLEOTIDE SEQUENCE [LARGE SCALE GENOMIC DNA]</scope>
    <source>
        <strain evidence="5 6">NRRL 1336</strain>
    </source>
</reference>
<evidence type="ECO:0000256" key="3">
    <source>
        <dbReference type="PIRSR" id="PIRSR018153-1"/>
    </source>
</evidence>
<keyword evidence="6" id="KW-1185">Reference proteome</keyword>
<dbReference type="GO" id="GO:0005794">
    <property type="term" value="C:Golgi apparatus"/>
    <property type="evidence" value="ECO:0007669"/>
    <property type="project" value="TreeGrafter"/>
</dbReference>
<keyword evidence="4" id="KW-1133">Transmembrane helix</keyword>
<dbReference type="AlphaFoldDB" id="A0A1X2ICP4"/>
<evidence type="ECO:0000313" key="5">
    <source>
        <dbReference type="EMBL" id="ORZ14069.1"/>
    </source>
</evidence>
<gene>
    <name evidence="5" type="ORF">BCR42DRAFT_417983</name>
</gene>
<comment type="similarity">
    <text evidence="1">Belongs to the glycosyltransferase 15 family.</text>
</comment>
<proteinExistence type="inferred from homology"/>
<dbReference type="InterPro" id="IPR002685">
    <property type="entry name" value="Glyco_trans_15"/>
</dbReference>
<dbReference type="GO" id="GO:0000032">
    <property type="term" value="P:cell wall mannoprotein biosynthetic process"/>
    <property type="evidence" value="ECO:0007669"/>
    <property type="project" value="TreeGrafter"/>
</dbReference>
<evidence type="ECO:0000313" key="6">
    <source>
        <dbReference type="Proteomes" id="UP000193560"/>
    </source>
</evidence>
<dbReference type="GO" id="GO:0000026">
    <property type="term" value="F:alpha-1,2-mannosyltransferase activity"/>
    <property type="evidence" value="ECO:0007669"/>
    <property type="project" value="TreeGrafter"/>
</dbReference>
<dbReference type="PANTHER" id="PTHR31121:SF2">
    <property type="entry name" value="MANNOSYLTRANSFERASE KTR5-RELATED"/>
    <property type="match status" value="1"/>
</dbReference>
<dbReference type="InterPro" id="IPR029044">
    <property type="entry name" value="Nucleotide-diphossugar_trans"/>
</dbReference>
<dbReference type="GO" id="GO:0006487">
    <property type="term" value="P:protein N-linked glycosylation"/>
    <property type="evidence" value="ECO:0007669"/>
    <property type="project" value="TreeGrafter"/>
</dbReference>
<sequence length="380" mass="44312">MFTKLGLSLRAARSKWISVTCALFGLMFVLTTLYISPVDKYTQNLDRASSSSPSTSTTASANEPMRACFVVLVRNSELQGIKNTVMQIEARFNKRFQYPYVFLNDDYFTDQFVQEISSLTTAQVNFGKVDQQMWGYPSYINQTHAALQRADLAAKGIPYADSESYRHMCRFQSGFFFRHPLLDPYDYYWRIEPDVDYHCDIDYDVFRYMKENGKKYGFNIAFREYMATVPSLWQTVLDFKKNHPEVVKQLPQVKDSLWNFVAGDNGEAYNSCHFWTNFEIASLDLWRSNEYLKFFNYLDRSGGFFYERWGDAPVHSIAAAMMLKKDKFHFFNDIGYRHTAYTHCPTEEVFRSKCSCNPDDNFDYNPGLSCYTTFKNALSS</sequence>
<dbReference type="PANTHER" id="PTHR31121">
    <property type="entry name" value="ALPHA-1,2 MANNOSYLTRANSFERASE KTR1"/>
    <property type="match status" value="1"/>
</dbReference>
<dbReference type="Gene3D" id="3.90.550.10">
    <property type="entry name" value="Spore Coat Polysaccharide Biosynthesis Protein SpsA, Chain A"/>
    <property type="match status" value="1"/>
</dbReference>
<accession>A0A1X2ICP4</accession>